<dbReference type="STRING" id="43989.cce_0648"/>
<dbReference type="PIRSF" id="PIRSF031773">
    <property type="entry name" value="DevC"/>
    <property type="match status" value="1"/>
</dbReference>
<dbReference type="InterPro" id="IPR051125">
    <property type="entry name" value="ABC-4/HrtB_transporter"/>
</dbReference>
<dbReference type="eggNOG" id="COG0577">
    <property type="taxonomic scope" value="Bacteria"/>
</dbReference>
<evidence type="ECO:0000256" key="5">
    <source>
        <dbReference type="ARBA" id="ARBA00022989"/>
    </source>
</evidence>
<dbReference type="Proteomes" id="UP000001203">
    <property type="component" value="Chromosome circular"/>
</dbReference>
<dbReference type="Pfam" id="PF02687">
    <property type="entry name" value="FtsX"/>
    <property type="match status" value="1"/>
</dbReference>
<keyword evidence="2" id="KW-0813">Transport</keyword>
<keyword evidence="10" id="KW-1185">Reference proteome</keyword>
<dbReference type="InterPro" id="IPR005891">
    <property type="entry name" value="DevC"/>
</dbReference>
<evidence type="ECO:0000256" key="2">
    <source>
        <dbReference type="ARBA" id="ARBA00022448"/>
    </source>
</evidence>
<evidence type="ECO:0000256" key="3">
    <source>
        <dbReference type="ARBA" id="ARBA00022475"/>
    </source>
</evidence>
<sequence>MFMQLGFEGALYESNTRLHSSLDADLVMLNRRSKSLAYSYVFSRRRLYQALAFEQVEGVSEFYVEYGIWKNDQTNEYRPIFVFGFDPDKPTFTLPEVNQHLEDLKKPDRILFDRQAKPDYGPIAANYLKNKTSINELNDRQVETVGLFTLGPSFAADGNIITSDTNFQQVFKLFRHHRIGFINLGLIRLKPGVNPQMVKNNLKAYLPQDVTILTKQEFINFEKTYWRTTTPIGFMFRLGTTVGFIVGIVIVYQIIQTDVNDHLPQYATLKAIGYTNNYLLGVVFHETIMLALLGYVPGVGISFALYQLSKAATLLPMRLTVTRMITVFFLTVVMCCVSGAIAIRKLKDADPADIF</sequence>
<evidence type="ECO:0000256" key="7">
    <source>
        <dbReference type="SAM" id="Phobius"/>
    </source>
</evidence>
<feature type="transmembrane region" description="Helical" evidence="7">
    <location>
        <begin position="320"/>
        <end position="343"/>
    </location>
</feature>
<dbReference type="EMBL" id="CP000806">
    <property type="protein sequence ID" value="ACB49999.1"/>
    <property type="molecule type" value="Genomic_DNA"/>
</dbReference>
<proteinExistence type="predicted"/>
<name>B1WQ77_CROS5</name>
<organism evidence="9 10">
    <name type="scientific">Crocosphaera subtropica (strain ATCC 51142 / BH68)</name>
    <name type="common">Cyanothece sp. (strain ATCC 51142)</name>
    <dbReference type="NCBI Taxonomy" id="43989"/>
    <lineage>
        <taxon>Bacteria</taxon>
        <taxon>Bacillati</taxon>
        <taxon>Cyanobacteriota</taxon>
        <taxon>Cyanophyceae</taxon>
        <taxon>Oscillatoriophycideae</taxon>
        <taxon>Chroococcales</taxon>
        <taxon>Aphanothecaceae</taxon>
        <taxon>Crocosphaera</taxon>
        <taxon>Crocosphaera subtropica</taxon>
    </lineage>
</organism>
<dbReference type="HOGENOM" id="CLU_000604_8_9_3"/>
<evidence type="ECO:0000313" key="9">
    <source>
        <dbReference type="EMBL" id="ACB49999.1"/>
    </source>
</evidence>
<dbReference type="KEGG" id="cyt:cce_0648"/>
<evidence type="ECO:0000256" key="6">
    <source>
        <dbReference type="ARBA" id="ARBA00023136"/>
    </source>
</evidence>
<reference evidence="9 10" key="1">
    <citation type="journal article" date="2008" name="Proc. Natl. Acad. Sci. U.S.A.">
        <title>The genome of Cyanothece 51142, a unicellular diazotrophic cyanobacterium important in the marine nitrogen cycle.</title>
        <authorList>
            <person name="Welsh E.A."/>
            <person name="Liberton M."/>
            <person name="Stoeckel J."/>
            <person name="Loh T."/>
            <person name="Elvitigala T."/>
            <person name="Wang C."/>
            <person name="Wollam A."/>
            <person name="Fulton R.S."/>
            <person name="Clifton S.W."/>
            <person name="Jacobs J.M."/>
            <person name="Aurora R."/>
            <person name="Ghosh B.K."/>
            <person name="Sherman L.A."/>
            <person name="Smith R.D."/>
            <person name="Wilson R.K."/>
            <person name="Pakrasi H.B."/>
        </authorList>
    </citation>
    <scope>NUCLEOTIDE SEQUENCE [LARGE SCALE GENOMIC DNA]</scope>
    <source>
        <strain evidence="10">ATCC 51142 / BH68</strain>
    </source>
</reference>
<dbReference type="AlphaFoldDB" id="B1WQ77"/>
<evidence type="ECO:0000256" key="1">
    <source>
        <dbReference type="ARBA" id="ARBA00004651"/>
    </source>
</evidence>
<keyword evidence="5 7" id="KW-1133">Transmembrane helix</keyword>
<feature type="domain" description="ABC3 transporter permease C-terminal" evidence="8">
    <location>
        <begin position="241"/>
        <end position="347"/>
    </location>
</feature>
<evidence type="ECO:0000313" key="10">
    <source>
        <dbReference type="Proteomes" id="UP000001203"/>
    </source>
</evidence>
<evidence type="ECO:0000259" key="8">
    <source>
        <dbReference type="Pfam" id="PF02687"/>
    </source>
</evidence>
<feature type="transmembrane region" description="Helical" evidence="7">
    <location>
        <begin position="234"/>
        <end position="255"/>
    </location>
</feature>
<dbReference type="GO" id="GO:0005886">
    <property type="term" value="C:plasma membrane"/>
    <property type="evidence" value="ECO:0007669"/>
    <property type="project" value="UniProtKB-SubCell"/>
</dbReference>
<dbReference type="PANTHER" id="PTHR43738:SF1">
    <property type="entry name" value="HEMIN TRANSPORT SYSTEM PERMEASE PROTEIN HRTB-RELATED"/>
    <property type="match status" value="1"/>
</dbReference>
<protein>
    <submittedName>
        <fullName evidence="9">ABC transporter permease protein, probable glycolipid exporter</fullName>
    </submittedName>
</protein>
<keyword evidence="6 7" id="KW-0472">Membrane</keyword>
<accession>B1WQ77</accession>
<gene>
    <name evidence="9" type="primary">devC</name>
    <name evidence="9" type="ordered locus">cce_0648</name>
</gene>
<feature type="transmembrane region" description="Helical" evidence="7">
    <location>
        <begin position="288"/>
        <end position="308"/>
    </location>
</feature>
<dbReference type="InterPro" id="IPR003838">
    <property type="entry name" value="ABC3_permease_C"/>
</dbReference>
<evidence type="ECO:0000256" key="4">
    <source>
        <dbReference type="ARBA" id="ARBA00022692"/>
    </source>
</evidence>
<dbReference type="PANTHER" id="PTHR43738">
    <property type="entry name" value="ABC TRANSPORTER, MEMBRANE PROTEIN"/>
    <property type="match status" value="1"/>
</dbReference>
<comment type="subcellular location">
    <subcellularLocation>
        <location evidence="1">Cell membrane</location>
        <topology evidence="1">Multi-pass membrane protein</topology>
    </subcellularLocation>
</comment>
<dbReference type="NCBIfam" id="TIGR01185">
    <property type="entry name" value="devC"/>
    <property type="match status" value="1"/>
</dbReference>
<keyword evidence="3" id="KW-1003">Cell membrane</keyword>
<keyword evidence="4 7" id="KW-0812">Transmembrane</keyword>